<dbReference type="PANTHER" id="PTHR23150">
    <property type="entry name" value="SULFATASE MODIFYING FACTOR 1, 2"/>
    <property type="match status" value="1"/>
</dbReference>
<dbReference type="SUPFAM" id="SSF56436">
    <property type="entry name" value="C-type lectin-like"/>
    <property type="match status" value="1"/>
</dbReference>
<dbReference type="RefSeq" id="WP_341406790.1">
    <property type="nucleotide sequence ID" value="NZ_JBBUKT010000009.1"/>
</dbReference>
<comment type="caution">
    <text evidence="3">The sequence shown here is derived from an EMBL/GenBank/DDBJ whole genome shotgun (WGS) entry which is preliminary data.</text>
</comment>
<proteinExistence type="predicted"/>
<dbReference type="Pfam" id="PF03781">
    <property type="entry name" value="FGE-sulfatase"/>
    <property type="match status" value="1"/>
</dbReference>
<organism evidence="3 4">
    <name type="scientific">Luteolibacter soli</name>
    <dbReference type="NCBI Taxonomy" id="3135280"/>
    <lineage>
        <taxon>Bacteria</taxon>
        <taxon>Pseudomonadati</taxon>
        <taxon>Verrucomicrobiota</taxon>
        <taxon>Verrucomicrobiia</taxon>
        <taxon>Verrucomicrobiales</taxon>
        <taxon>Verrucomicrobiaceae</taxon>
        <taxon>Luteolibacter</taxon>
    </lineage>
</organism>
<accession>A0ABU9B046</accession>
<dbReference type="InterPro" id="IPR042095">
    <property type="entry name" value="SUMF_sf"/>
</dbReference>
<feature type="signal peptide" evidence="1">
    <location>
        <begin position="1"/>
        <end position="18"/>
    </location>
</feature>
<feature type="domain" description="Sulfatase-modifying factor enzyme-like" evidence="2">
    <location>
        <begin position="31"/>
        <end position="277"/>
    </location>
</feature>
<dbReference type="InterPro" id="IPR016187">
    <property type="entry name" value="CTDL_fold"/>
</dbReference>
<protein>
    <submittedName>
        <fullName evidence="3">SUMF1/EgtB/PvdO family nonheme iron enzyme</fullName>
    </submittedName>
</protein>
<evidence type="ECO:0000313" key="4">
    <source>
        <dbReference type="Proteomes" id="UP001371305"/>
    </source>
</evidence>
<dbReference type="PANTHER" id="PTHR23150:SF19">
    <property type="entry name" value="FORMYLGLYCINE-GENERATING ENZYME"/>
    <property type="match status" value="1"/>
</dbReference>
<keyword evidence="1" id="KW-0732">Signal</keyword>
<reference evidence="3 4" key="1">
    <citation type="submission" date="2024-04" db="EMBL/GenBank/DDBJ databases">
        <title>Luteolibacter sp. isolated from soil.</title>
        <authorList>
            <person name="An J."/>
        </authorList>
    </citation>
    <scope>NUCLEOTIDE SEQUENCE [LARGE SCALE GENOMIC DNA]</scope>
    <source>
        <strain evidence="3 4">Y139</strain>
    </source>
</reference>
<name>A0ABU9B046_9BACT</name>
<sequence>MRRVLLLTMLGFAAFASAADTKLEQGKNDHRLVRVPAGEYALGSAEHRFNKPHRFKTDGFLISDAETTNAEFAAFVKATSYVTTAEKTGWSLSGGEGSAEWEWKRVDGANWRLPFGPDGPAAEKLPDHPVTQISGEDARAYCRWVGGRLPTIDEWETAARAGAGTPYPWGAEFSAKACNVWNGETHLKNTREDGFVLTAPVRSFPPNAWGLHDVIGNVFEYCEGHAPWMESNITETRICGRGGSWWCSENSCHFYNLLDIGSMAKGASLPNQGFRVVFDLPAKPAPDSPVK</sequence>
<dbReference type="Proteomes" id="UP001371305">
    <property type="component" value="Unassembled WGS sequence"/>
</dbReference>
<dbReference type="InterPro" id="IPR051043">
    <property type="entry name" value="Sulfatase_Mod_Factor_Kinase"/>
</dbReference>
<dbReference type="Gene3D" id="3.90.1580.10">
    <property type="entry name" value="paralog of FGE (formylglycine-generating enzyme)"/>
    <property type="match status" value="1"/>
</dbReference>
<dbReference type="EMBL" id="JBBUKT010000009">
    <property type="protein sequence ID" value="MEK7953030.1"/>
    <property type="molecule type" value="Genomic_DNA"/>
</dbReference>
<gene>
    <name evidence="3" type="ORF">WKV53_21125</name>
</gene>
<dbReference type="InterPro" id="IPR005532">
    <property type="entry name" value="SUMF_dom"/>
</dbReference>
<evidence type="ECO:0000256" key="1">
    <source>
        <dbReference type="SAM" id="SignalP"/>
    </source>
</evidence>
<evidence type="ECO:0000313" key="3">
    <source>
        <dbReference type="EMBL" id="MEK7953030.1"/>
    </source>
</evidence>
<feature type="chain" id="PRO_5045569860" evidence="1">
    <location>
        <begin position="19"/>
        <end position="291"/>
    </location>
</feature>
<keyword evidence="4" id="KW-1185">Reference proteome</keyword>
<evidence type="ECO:0000259" key="2">
    <source>
        <dbReference type="Pfam" id="PF03781"/>
    </source>
</evidence>